<dbReference type="Proteomes" id="UP001042704">
    <property type="component" value="Chromosome"/>
</dbReference>
<proteinExistence type="predicted"/>
<dbReference type="GeneID" id="76424155"/>
<keyword evidence="2" id="KW-0472">Membrane</keyword>
<reference evidence="3" key="2">
    <citation type="submission" date="2019-02" db="EMBL/GenBank/DDBJ databases">
        <authorList>
            <person name="Chen S.-C."/>
            <person name="Chien H.-H."/>
            <person name="Lai M.-C."/>
        </authorList>
    </citation>
    <scope>NUCLEOTIDE SEQUENCE</scope>
    <source>
        <strain evidence="3">N2F9704</strain>
    </source>
</reference>
<feature type="region of interest" description="Disordered" evidence="1">
    <location>
        <begin position="1"/>
        <end position="48"/>
    </location>
</feature>
<evidence type="ECO:0000313" key="3">
    <source>
        <dbReference type="EMBL" id="QSZ67316.1"/>
    </source>
</evidence>
<evidence type="ECO:0000256" key="1">
    <source>
        <dbReference type="SAM" id="MobiDB-lite"/>
    </source>
</evidence>
<dbReference type="EMBL" id="CP036172">
    <property type="protein sequence ID" value="QSZ67316.1"/>
    <property type="molecule type" value="Genomic_DNA"/>
</dbReference>
<accession>A0A8A3S6T5</accession>
<organism evidence="3 4">
    <name type="scientific">Methanofollis aquaemaris</name>
    <dbReference type="NCBI Taxonomy" id="126734"/>
    <lineage>
        <taxon>Archaea</taxon>
        <taxon>Methanobacteriati</taxon>
        <taxon>Methanobacteriota</taxon>
        <taxon>Stenosarchaea group</taxon>
        <taxon>Methanomicrobia</taxon>
        <taxon>Methanomicrobiales</taxon>
        <taxon>Methanomicrobiaceae</taxon>
        <taxon>Methanofollis</taxon>
    </lineage>
</organism>
<evidence type="ECO:0000313" key="4">
    <source>
        <dbReference type="Proteomes" id="UP001042704"/>
    </source>
</evidence>
<evidence type="ECO:0000256" key="2">
    <source>
        <dbReference type="SAM" id="Phobius"/>
    </source>
</evidence>
<dbReference type="KEGG" id="maqe:RJ40_07285"/>
<protein>
    <submittedName>
        <fullName evidence="3">Uncharacterized protein</fullName>
    </submittedName>
</protein>
<feature type="transmembrane region" description="Helical" evidence="2">
    <location>
        <begin position="53"/>
        <end position="72"/>
    </location>
</feature>
<gene>
    <name evidence="3" type="ORF">RJ40_07285</name>
</gene>
<keyword evidence="4" id="KW-1185">Reference proteome</keyword>
<sequence length="199" mass="21809">MTEEHTYNDAADGIVPPADSIQPDRSEPVEQPTTSPPSPPAPEQKKMSGKKKAVLGVFGLLLLLAVAAAFTLQVEFGDPTPGSTYPYTVTYNVWFPDGEPVTVGNVKMMVLSYGDELILDVNGNREKIVVGQESEVAEHHAGMKIFGVTLLSTDFKMLMKYQGLVEGKANFFLTVKTSRQIPEFIINLLLPREIQAQPM</sequence>
<dbReference type="AlphaFoldDB" id="A0A8A3S6T5"/>
<dbReference type="RefSeq" id="WP_265580207.1">
    <property type="nucleotide sequence ID" value="NZ_CP036172.1"/>
</dbReference>
<keyword evidence="2" id="KW-1133">Transmembrane helix</keyword>
<keyword evidence="2" id="KW-0812">Transmembrane</keyword>
<reference evidence="3" key="1">
    <citation type="journal article" date="2001" name="Int. J. Syst. Evol. Microbiol.">
        <title>Methanofollis aquaemaris sp. nov., a methanogen isolated from an aquaculture fish pond.</title>
        <authorList>
            <person name="Lai M.C."/>
            <person name="Chen S.C."/>
        </authorList>
    </citation>
    <scope>NUCLEOTIDE SEQUENCE</scope>
    <source>
        <strain evidence="3">N2F9704</strain>
    </source>
</reference>
<name>A0A8A3S6T5_9EURY</name>